<dbReference type="PANTHER" id="PTHR42711:SF5">
    <property type="entry name" value="ABC TRANSPORTER ATP-BINDING PROTEIN NATA"/>
    <property type="match status" value="1"/>
</dbReference>
<dbReference type="Pfam" id="PF00005">
    <property type="entry name" value="ABC_tran"/>
    <property type="match status" value="1"/>
</dbReference>
<proteinExistence type="inferred from homology"/>
<dbReference type="InterPro" id="IPR027417">
    <property type="entry name" value="P-loop_NTPase"/>
</dbReference>
<evidence type="ECO:0000313" key="6">
    <source>
        <dbReference type="EMBL" id="ATZ21544.1"/>
    </source>
</evidence>
<dbReference type="GO" id="GO:0016887">
    <property type="term" value="F:ATP hydrolysis activity"/>
    <property type="evidence" value="ECO:0007669"/>
    <property type="project" value="InterPro"/>
</dbReference>
<keyword evidence="7" id="KW-1185">Reference proteome</keyword>
<protein>
    <submittedName>
        <fullName evidence="6">ABC transporter ATP-binding protein</fullName>
    </submittedName>
</protein>
<comment type="similarity">
    <text evidence="1">Belongs to the ABC transporter superfamily.</text>
</comment>
<feature type="domain" description="ABC transporter" evidence="5">
    <location>
        <begin position="11"/>
        <end position="238"/>
    </location>
</feature>
<evidence type="ECO:0000256" key="3">
    <source>
        <dbReference type="ARBA" id="ARBA00022741"/>
    </source>
</evidence>
<name>A0A2K8P462_9MOLU</name>
<dbReference type="InterPro" id="IPR017871">
    <property type="entry name" value="ABC_transporter-like_CS"/>
</dbReference>
<dbReference type="PANTHER" id="PTHR42711">
    <property type="entry name" value="ABC TRANSPORTER ATP-BINDING PROTEIN"/>
    <property type="match status" value="1"/>
</dbReference>
<keyword evidence="2" id="KW-0813">Transport</keyword>
<dbReference type="InterPro" id="IPR003593">
    <property type="entry name" value="AAA+_ATPase"/>
</dbReference>
<dbReference type="SUPFAM" id="SSF52540">
    <property type="entry name" value="P-loop containing nucleoside triphosphate hydrolases"/>
    <property type="match status" value="1"/>
</dbReference>
<dbReference type="Proteomes" id="UP000232223">
    <property type="component" value="Chromosome"/>
</dbReference>
<dbReference type="OrthoDB" id="9779029at2"/>
<dbReference type="SMART" id="SM00382">
    <property type="entry name" value="AAA"/>
    <property type="match status" value="1"/>
</dbReference>
<evidence type="ECO:0000256" key="1">
    <source>
        <dbReference type="ARBA" id="ARBA00005417"/>
    </source>
</evidence>
<evidence type="ECO:0000256" key="2">
    <source>
        <dbReference type="ARBA" id="ARBA00022448"/>
    </source>
</evidence>
<organism evidence="6 7">
    <name type="scientific">Mesoplasma tabanidae</name>
    <dbReference type="NCBI Taxonomy" id="219745"/>
    <lineage>
        <taxon>Bacteria</taxon>
        <taxon>Bacillati</taxon>
        <taxon>Mycoplasmatota</taxon>
        <taxon>Mollicutes</taxon>
        <taxon>Entomoplasmatales</taxon>
        <taxon>Entomoplasmataceae</taxon>
        <taxon>Mesoplasma</taxon>
    </lineage>
</organism>
<dbReference type="PROSITE" id="PS50893">
    <property type="entry name" value="ABC_TRANSPORTER_2"/>
    <property type="match status" value="1"/>
</dbReference>
<sequence length="265" mass="30561">MINKKNKETFFSVQNMSKSFKNNAGVENINFNISQGDIVGLIGDNGVGKTTIIKLIFNQYKNDTGFISFKGSKDLNYLKEIAFFPDQNNYPKHFNIVEFANYCANLKGISRKEIKVKIDNLLKALNLFNHKNNKFDELSAGMQKRALLLSILVTNPKIIILDEPTANLDVQSRIEFIEVLLFLVKEFKTTIIITSHIIDELNDFITRAIFIKKIKNKGHIVYDKDFDKNKQNLKEIYVSLTKQKSLNYTKIKKILLKEIKNENKS</sequence>
<dbReference type="PROSITE" id="PS00211">
    <property type="entry name" value="ABC_TRANSPORTER_1"/>
    <property type="match status" value="1"/>
</dbReference>
<dbReference type="KEGG" id="mtab:MTABA_v1c03410"/>
<evidence type="ECO:0000313" key="7">
    <source>
        <dbReference type="Proteomes" id="UP000232223"/>
    </source>
</evidence>
<reference evidence="6 7" key="1">
    <citation type="submission" date="2017-11" db="EMBL/GenBank/DDBJ databases">
        <title>Genome sequence of Mesoplasma tabanidae BARC 857 (ATCC 49584).</title>
        <authorList>
            <person name="Lo W.-S."/>
            <person name="Kuo C.-H."/>
        </authorList>
    </citation>
    <scope>NUCLEOTIDE SEQUENCE [LARGE SCALE GENOMIC DNA]</scope>
    <source>
        <strain evidence="6 7">BARC 857</strain>
    </source>
</reference>
<dbReference type="GO" id="GO:0005524">
    <property type="term" value="F:ATP binding"/>
    <property type="evidence" value="ECO:0007669"/>
    <property type="project" value="UniProtKB-KW"/>
</dbReference>
<dbReference type="InterPro" id="IPR003439">
    <property type="entry name" value="ABC_transporter-like_ATP-bd"/>
</dbReference>
<accession>A0A2K8P462</accession>
<keyword evidence="3" id="KW-0547">Nucleotide-binding</keyword>
<keyword evidence="4 6" id="KW-0067">ATP-binding</keyword>
<evidence type="ECO:0000256" key="4">
    <source>
        <dbReference type="ARBA" id="ARBA00022840"/>
    </source>
</evidence>
<dbReference type="AlphaFoldDB" id="A0A2K8P462"/>
<dbReference type="EMBL" id="CP024969">
    <property type="protein sequence ID" value="ATZ21544.1"/>
    <property type="molecule type" value="Genomic_DNA"/>
</dbReference>
<dbReference type="InterPro" id="IPR050763">
    <property type="entry name" value="ABC_transporter_ATP-binding"/>
</dbReference>
<evidence type="ECO:0000259" key="5">
    <source>
        <dbReference type="PROSITE" id="PS50893"/>
    </source>
</evidence>
<dbReference type="RefSeq" id="WP_100679486.1">
    <property type="nucleotide sequence ID" value="NZ_CP024969.1"/>
</dbReference>
<dbReference type="Gene3D" id="3.40.50.300">
    <property type="entry name" value="P-loop containing nucleotide triphosphate hydrolases"/>
    <property type="match status" value="1"/>
</dbReference>
<gene>
    <name evidence="6" type="ORF">MTABA_v1c03410</name>
</gene>